<evidence type="ECO:0000313" key="2">
    <source>
        <dbReference type="EMBL" id="QDU57315.1"/>
    </source>
</evidence>
<dbReference type="RefSeq" id="WP_145248409.1">
    <property type="nucleotide sequence ID" value="NZ_CP036278.1"/>
</dbReference>
<gene>
    <name evidence="2" type="ORF">Pan181_35300</name>
</gene>
<feature type="transmembrane region" description="Helical" evidence="1">
    <location>
        <begin position="15"/>
        <end position="36"/>
    </location>
</feature>
<keyword evidence="3" id="KW-1185">Reference proteome</keyword>
<dbReference type="Proteomes" id="UP000315750">
    <property type="component" value="Chromosome"/>
</dbReference>
<dbReference type="AlphaFoldDB" id="A0A518ARH3"/>
<accession>A0A518ARH3</accession>
<dbReference type="KEGG" id="amuc:Pan181_35300"/>
<dbReference type="EMBL" id="CP036278">
    <property type="protein sequence ID" value="QDU57315.1"/>
    <property type="molecule type" value="Genomic_DNA"/>
</dbReference>
<evidence type="ECO:0000313" key="3">
    <source>
        <dbReference type="Proteomes" id="UP000315750"/>
    </source>
</evidence>
<keyword evidence="1" id="KW-0472">Membrane</keyword>
<dbReference type="OrthoDB" id="273475at2"/>
<keyword evidence="1" id="KW-1133">Transmembrane helix</keyword>
<evidence type="ECO:0000256" key="1">
    <source>
        <dbReference type="SAM" id="Phobius"/>
    </source>
</evidence>
<protein>
    <submittedName>
        <fullName evidence="2">Uncharacterized protein</fullName>
    </submittedName>
</protein>
<organism evidence="2 3">
    <name type="scientific">Aeoliella mucimassa</name>
    <dbReference type="NCBI Taxonomy" id="2527972"/>
    <lineage>
        <taxon>Bacteria</taxon>
        <taxon>Pseudomonadati</taxon>
        <taxon>Planctomycetota</taxon>
        <taxon>Planctomycetia</taxon>
        <taxon>Pirellulales</taxon>
        <taxon>Lacipirellulaceae</taxon>
        <taxon>Aeoliella</taxon>
    </lineage>
</organism>
<sequence length="159" mass="17696">MTRDSEVSPSSQLKWFIRAGYGVIVAVLLIGGVAIYQGVTTARDATKTLNATMLTVDLIHSYVKQHDGQWPQSWDDLAAVPPPKVIGSGYRWPEDRDQIAERVYVDFAADPQAIAHQKPEEFDAVKPIGSYYPWKENYEVQSLLKTLRGEDSPAADSSE</sequence>
<keyword evidence="1" id="KW-0812">Transmembrane</keyword>
<proteinExistence type="predicted"/>
<reference evidence="2 3" key="1">
    <citation type="submission" date="2019-02" db="EMBL/GenBank/DDBJ databases">
        <title>Deep-cultivation of Planctomycetes and their phenomic and genomic characterization uncovers novel biology.</title>
        <authorList>
            <person name="Wiegand S."/>
            <person name="Jogler M."/>
            <person name="Boedeker C."/>
            <person name="Pinto D."/>
            <person name="Vollmers J."/>
            <person name="Rivas-Marin E."/>
            <person name="Kohn T."/>
            <person name="Peeters S.H."/>
            <person name="Heuer A."/>
            <person name="Rast P."/>
            <person name="Oberbeckmann S."/>
            <person name="Bunk B."/>
            <person name="Jeske O."/>
            <person name="Meyerdierks A."/>
            <person name="Storesund J.E."/>
            <person name="Kallscheuer N."/>
            <person name="Luecker S."/>
            <person name="Lage O.M."/>
            <person name="Pohl T."/>
            <person name="Merkel B.J."/>
            <person name="Hornburger P."/>
            <person name="Mueller R.-W."/>
            <person name="Bruemmer F."/>
            <person name="Labrenz M."/>
            <person name="Spormann A.M."/>
            <person name="Op den Camp H."/>
            <person name="Overmann J."/>
            <person name="Amann R."/>
            <person name="Jetten M.S.M."/>
            <person name="Mascher T."/>
            <person name="Medema M.H."/>
            <person name="Devos D.P."/>
            <person name="Kaster A.-K."/>
            <person name="Ovreas L."/>
            <person name="Rohde M."/>
            <person name="Galperin M.Y."/>
            <person name="Jogler C."/>
        </authorList>
    </citation>
    <scope>NUCLEOTIDE SEQUENCE [LARGE SCALE GENOMIC DNA]</scope>
    <source>
        <strain evidence="2 3">Pan181</strain>
    </source>
</reference>
<name>A0A518ARH3_9BACT</name>